<dbReference type="RefSeq" id="WP_091169215.1">
    <property type="nucleotide sequence ID" value="NZ_CBCSFM010000012.1"/>
</dbReference>
<accession>A0A1H8LVA6</accession>
<dbReference type="OrthoDB" id="1016302at2"/>
<reference evidence="2" key="1">
    <citation type="submission" date="2016-10" db="EMBL/GenBank/DDBJ databases">
        <authorList>
            <person name="Varghese N."/>
            <person name="Submissions S."/>
        </authorList>
    </citation>
    <scope>NUCLEOTIDE SEQUENCE [LARGE SCALE GENOMIC DNA]</scope>
    <source>
        <strain evidence="2">CGMCC 1.8704</strain>
    </source>
</reference>
<keyword evidence="2" id="KW-1185">Reference proteome</keyword>
<sequence length="59" mass="6856">MKLFILYQTDNWKSKASRICFGVFDTRAKANESAKWQELSNSNSKVVVLEITLNIFEEI</sequence>
<protein>
    <submittedName>
        <fullName evidence="1">Uncharacterized protein</fullName>
    </submittedName>
</protein>
<dbReference type="STRING" id="604089.SAMN04487942_1695"/>
<organism evidence="1 2">
    <name type="scientific">Flavobacterium sinopsychrotolerans</name>
    <dbReference type="NCBI Taxonomy" id="604089"/>
    <lineage>
        <taxon>Bacteria</taxon>
        <taxon>Pseudomonadati</taxon>
        <taxon>Bacteroidota</taxon>
        <taxon>Flavobacteriia</taxon>
        <taxon>Flavobacteriales</taxon>
        <taxon>Flavobacteriaceae</taxon>
        <taxon>Flavobacterium</taxon>
    </lineage>
</organism>
<dbReference type="EMBL" id="FODN01000003">
    <property type="protein sequence ID" value="SEO09074.1"/>
    <property type="molecule type" value="Genomic_DNA"/>
</dbReference>
<name>A0A1H8LVA6_9FLAO</name>
<evidence type="ECO:0000313" key="1">
    <source>
        <dbReference type="EMBL" id="SEO09074.1"/>
    </source>
</evidence>
<gene>
    <name evidence="1" type="ORF">SAMN04487942_1695</name>
</gene>
<evidence type="ECO:0000313" key="2">
    <source>
        <dbReference type="Proteomes" id="UP000198657"/>
    </source>
</evidence>
<dbReference type="AlphaFoldDB" id="A0A1H8LVA6"/>
<dbReference type="Proteomes" id="UP000198657">
    <property type="component" value="Unassembled WGS sequence"/>
</dbReference>
<proteinExistence type="predicted"/>